<dbReference type="Gene3D" id="1.10.10.750">
    <property type="entry name" value="Ypt/Rab-GAP domain of gyp1p, domain 1"/>
    <property type="match status" value="1"/>
</dbReference>
<evidence type="ECO:0000259" key="3">
    <source>
        <dbReference type="PROSITE" id="PS50086"/>
    </source>
</evidence>
<dbReference type="FunFam" id="1.10.472.80:FF:000013">
    <property type="entry name" value="TBC1 domain family member 8B"/>
    <property type="match status" value="1"/>
</dbReference>
<feature type="region of interest" description="Disordered" evidence="2">
    <location>
        <begin position="252"/>
        <end position="283"/>
    </location>
</feature>
<evidence type="ECO:0000313" key="4">
    <source>
        <dbReference type="EMBL" id="JAP36792.1"/>
    </source>
</evidence>
<protein>
    <submittedName>
        <fullName evidence="4">Putative TBC1 domain family member 8B-like</fullName>
    </submittedName>
</protein>
<evidence type="ECO:0000256" key="1">
    <source>
        <dbReference type="SAM" id="Coils"/>
    </source>
</evidence>
<feature type="domain" description="Rab-GAP TBC" evidence="3">
    <location>
        <begin position="223"/>
        <end position="433"/>
    </location>
</feature>
<dbReference type="FunFam" id="1.10.8.270:FF:000018">
    <property type="entry name" value="Ypt/Rab-GAP domain of gyp1p superfamily protein"/>
    <property type="match status" value="1"/>
</dbReference>
<feature type="compositionally biased region" description="Basic and acidic residues" evidence="2">
    <location>
        <begin position="261"/>
        <end position="283"/>
    </location>
</feature>
<dbReference type="EMBL" id="GEDG01001594">
    <property type="protein sequence ID" value="JAP36792.1"/>
    <property type="molecule type" value="Transcribed_RNA"/>
</dbReference>
<feature type="region of interest" description="Disordered" evidence="2">
    <location>
        <begin position="83"/>
        <end position="102"/>
    </location>
</feature>
<dbReference type="AlphaFoldDB" id="A0A0V0IW77"/>
<organism evidence="4">
    <name type="scientific">Solanum chacoense</name>
    <name type="common">Chaco potato</name>
    <dbReference type="NCBI Taxonomy" id="4108"/>
    <lineage>
        <taxon>Eukaryota</taxon>
        <taxon>Viridiplantae</taxon>
        <taxon>Streptophyta</taxon>
        <taxon>Embryophyta</taxon>
        <taxon>Tracheophyta</taxon>
        <taxon>Spermatophyta</taxon>
        <taxon>Magnoliopsida</taxon>
        <taxon>eudicotyledons</taxon>
        <taxon>Gunneridae</taxon>
        <taxon>Pentapetalae</taxon>
        <taxon>asterids</taxon>
        <taxon>lamiids</taxon>
        <taxon>Solanales</taxon>
        <taxon>Solanaceae</taxon>
        <taxon>Solanoideae</taxon>
        <taxon>Solaneae</taxon>
        <taxon>Solanum</taxon>
    </lineage>
</organism>
<dbReference type="Gene3D" id="1.10.472.80">
    <property type="entry name" value="Ypt/Rab-GAP domain of gyp1p, domain 3"/>
    <property type="match status" value="1"/>
</dbReference>
<dbReference type="PANTHER" id="PTHR47219:SF20">
    <property type="entry name" value="TBC1 DOMAIN FAMILY MEMBER 2B"/>
    <property type="match status" value="1"/>
</dbReference>
<dbReference type="SUPFAM" id="SSF47923">
    <property type="entry name" value="Ypt/Rab-GAP domain of gyp1p"/>
    <property type="match status" value="2"/>
</dbReference>
<dbReference type="Gene3D" id="1.10.8.270">
    <property type="entry name" value="putative rabgap domain of human tbc1 domain family member 14 like domains"/>
    <property type="match status" value="1"/>
</dbReference>
<keyword evidence="1" id="KW-0175">Coiled coil</keyword>
<feature type="compositionally biased region" description="Polar residues" evidence="2">
    <location>
        <begin position="785"/>
        <end position="797"/>
    </location>
</feature>
<dbReference type="InterPro" id="IPR000195">
    <property type="entry name" value="Rab-GAP-TBC_dom"/>
</dbReference>
<evidence type="ECO:0000256" key="2">
    <source>
        <dbReference type="SAM" id="MobiDB-lite"/>
    </source>
</evidence>
<dbReference type="Pfam" id="PF00566">
    <property type="entry name" value="RabGAP-TBC"/>
    <property type="match status" value="1"/>
</dbReference>
<dbReference type="GO" id="GO:0031267">
    <property type="term" value="F:small GTPase binding"/>
    <property type="evidence" value="ECO:0007669"/>
    <property type="project" value="TreeGrafter"/>
</dbReference>
<feature type="region of interest" description="Disordered" evidence="2">
    <location>
        <begin position="537"/>
        <end position="566"/>
    </location>
</feature>
<dbReference type="PANTHER" id="PTHR47219">
    <property type="entry name" value="RAB GTPASE-ACTIVATING PROTEIN 1-LIKE"/>
    <property type="match status" value="1"/>
</dbReference>
<dbReference type="GO" id="GO:0005096">
    <property type="term" value="F:GTPase activator activity"/>
    <property type="evidence" value="ECO:0007669"/>
    <property type="project" value="TreeGrafter"/>
</dbReference>
<accession>A0A0V0IW77</accession>
<feature type="region of interest" description="Disordered" evidence="2">
    <location>
        <begin position="731"/>
        <end position="797"/>
    </location>
</feature>
<dbReference type="SMART" id="SM00164">
    <property type="entry name" value="TBC"/>
    <property type="match status" value="1"/>
</dbReference>
<name>A0A0V0IW77_SOLCH</name>
<reference evidence="4" key="1">
    <citation type="submission" date="2015-12" db="EMBL/GenBank/DDBJ databases">
        <title>Gene expression during late stages of embryo sac development: a critical building block for successful pollen-pistil interactions.</title>
        <authorList>
            <person name="Liu Y."/>
            <person name="Joly V."/>
            <person name="Sabar M."/>
            <person name="Matton D.P."/>
        </authorList>
    </citation>
    <scope>NUCLEOTIDE SEQUENCE</scope>
</reference>
<dbReference type="InterPro" id="IPR035969">
    <property type="entry name" value="Rab-GAP_TBC_sf"/>
</dbReference>
<feature type="compositionally biased region" description="Basic and acidic residues" evidence="2">
    <location>
        <begin position="537"/>
        <end position="559"/>
    </location>
</feature>
<sequence length="797" mass="90495">MTVKNFSFFPNFEPKRDAYGFTVRPQHLQRYREYATIYREEEEERSEKWKGFLDNQEESSLPHASEQLDVRTVDLEVINQQQTVPAQASQEEGNDPVGENPVSDIKRESELKRELPAYLPEKSCHAYTWSEIRASLSLIDHLMSFRVKKTPKTKVKLSTDVHNHLATIKEPEESEEENGEERSVNEELGDGTNTTAEVGSADSGVSPELSFPWKELEFLVRGGVPRDLRGEVWQAFVGVRARRLKRYYLDLLDPESDTGDGQEHDGSSLAEENKRPSKESIHVPEKLRKQIEKDLPRTFPGHPALDERGRNSLRRLLIAYARHNPDVGYCQAMNFFAGILLLMMPEENAFWALVGLIDEYFDGCYSQEMIESQVDQLVFEELVRERFPKLVNHLDYLGMQVAWISGPWFLSIFVNVLPWESVLRVWDVLLFEGNRVMLFRTALALMELYGPAVVTTKDAGDAITLFQSLTGSTFDSSQLVLTACMGFLNVTEDRLLALREKHRPAVLAVTQERSKGGPVKKDPKGLASKLYSFKHDPDSFMKETKPEECSGDKKTDNKISDSNSNSASMDEFLNSLNIDSHMDSLPGLQEQVVWLKVELCRTLEDKRAATLRAEELETALMEMVKEDNRRQLSARVEQLEQEVADLRHTLNDKKEQEKAMIEVLMRVEQEQKVTEDARIAAEQDVAAQKYAVHVLQEKYEKAMASVAQMEKRVVMAESMLEATLQYESGQVKALSSPRSTRPDSPQGAPAKRTGLLSFGLGWRDRNKAKTSNLNEMKSADEGPEMSSTATEAIGQQE</sequence>
<dbReference type="PROSITE" id="PS50086">
    <property type="entry name" value="TBC_RABGAP"/>
    <property type="match status" value="1"/>
</dbReference>
<dbReference type="InterPro" id="IPR050302">
    <property type="entry name" value="Rab_GAP_TBC_domain"/>
</dbReference>
<feature type="coiled-coil region" evidence="1">
    <location>
        <begin position="606"/>
        <end position="712"/>
    </location>
</feature>
<feature type="region of interest" description="Disordered" evidence="2">
    <location>
        <begin position="166"/>
        <end position="206"/>
    </location>
</feature>
<proteinExistence type="predicted"/>